<proteinExistence type="predicted"/>
<dbReference type="PANTHER" id="PTHR42264">
    <property type="entry name" value="EPHRIN_REC_LIKE DOMAIN-CONTAINING PROTEIN"/>
    <property type="match status" value="1"/>
</dbReference>
<feature type="compositionally biased region" description="Basic and acidic residues" evidence="1">
    <location>
        <begin position="238"/>
        <end position="251"/>
    </location>
</feature>
<protein>
    <recommendedName>
        <fullName evidence="2">DUF7932 domain-containing protein</fullName>
    </recommendedName>
</protein>
<accession>A0A3G4ZNF8</accession>
<feature type="compositionally biased region" description="Basic residues" evidence="1">
    <location>
        <begin position="224"/>
        <end position="233"/>
    </location>
</feature>
<evidence type="ECO:0000256" key="1">
    <source>
        <dbReference type="SAM" id="MobiDB-lite"/>
    </source>
</evidence>
<evidence type="ECO:0000313" key="3">
    <source>
        <dbReference type="EMBL" id="AYV76405.1"/>
    </source>
</evidence>
<feature type="compositionally biased region" description="Gly residues" evidence="1">
    <location>
        <begin position="105"/>
        <end position="114"/>
    </location>
</feature>
<feature type="compositionally biased region" description="Low complexity" evidence="1">
    <location>
        <begin position="1112"/>
        <end position="1125"/>
    </location>
</feature>
<feature type="compositionally biased region" description="Basic and acidic residues" evidence="1">
    <location>
        <begin position="118"/>
        <end position="127"/>
    </location>
</feature>
<dbReference type="EMBL" id="MK071984">
    <property type="protein sequence ID" value="AYV76405.1"/>
    <property type="molecule type" value="Genomic_DNA"/>
</dbReference>
<feature type="region of interest" description="Disordered" evidence="1">
    <location>
        <begin position="1111"/>
        <end position="1137"/>
    </location>
</feature>
<feature type="region of interest" description="Disordered" evidence="1">
    <location>
        <begin position="104"/>
        <end position="142"/>
    </location>
</feature>
<reference evidence="3" key="1">
    <citation type="submission" date="2018-10" db="EMBL/GenBank/DDBJ databases">
        <title>Hidden diversity of soil giant viruses.</title>
        <authorList>
            <person name="Schulz F."/>
            <person name="Alteio L."/>
            <person name="Goudeau D."/>
            <person name="Ryan E.M."/>
            <person name="Malmstrom R.R."/>
            <person name="Blanchard J."/>
            <person name="Woyke T."/>
        </authorList>
    </citation>
    <scope>NUCLEOTIDE SEQUENCE</scope>
    <source>
        <strain evidence="3">TEV1</strain>
    </source>
</reference>
<sequence>MSTLIISADGDKGIDGTNGKKYVENYVSSGNGRDGENASDGANGKDGGIISLNLQTNSSNFSNFSGGENEICVIGTKIIDYSFQTPINQKIYMNDQTVIELVSRGGRGGDGANGFNGEKGRDGERGHSATKHSNGTNGKNGFNGGSAGCGTNGMNGGKGGIVDITISEKDTHLLMLLKHNINGGLGGKRGYHGKQGEGGRGGAGGLSYDWTEHYDQFDPINKRVVSHTRHHSNKSGSRGRDGDDGSKPDIQLHDGINGLAGDLCIRVIPISEPLLDLNSNLNPNSNLCIYKSIYDVHIKDFKIRNKSKSNIFEPGDVIYIDGIVTVNKGGMPTPRFQKIYINLKKQNNAHVNNITLSNELPFLSPSILPHIDHIVNGTIICKINDYDGEINSKRITMTDNIILQSSLINRRFVSTLSKQIVITYPIEITNVKFLESICPGETAKLIIDLKNISDRPLDISRNIQVGLRFTDKSIILYDESVNQLQKNNDTYIIDVDYIQEETIRQVCVLVHIDKNGYNLTDYKMVTVNIDLFISKNTNIETDGNGNSELTKLFRRKNNYNSITSGSMSIIGTIDTIDAIDAIDAINITDNSTNENILIQTKTKQFQISHPYIEIKHNITNETLNKILLITGSKTQQDDIDAWTRIYKILNIDTYVLNIDSVGIDMARLFDLKICGIVVLNNSDNIYTLINRRDFYINCLAKLKGHKIKLFVDNISNDNGMKFIGQILLSNVPQIYEDNQQHTTIFKTKTELHESISNTNIINNVYKFHPNDVYYVFNPKNDDVYTKATELQQSFANNYPTKRFITVYDPKIEKANGFCLYELKNITTLQILNDSSTPYIMTSSVTMKNSVNGEGQKYARALMTIDFDSKIDLLHGLTNNNNNNNNKEKSDVKTNISNNIIDAICESITFDIVSEQYKMIKSNNDKIKLNPSYEYIRNHTKKLYSLLDKLQMSIKNNEYNTAQFMHDIVQNVYNINKNQNDLESIFSFQSIVKKVYQNTSDIINKFNIELSTNNVNKYKNVTIIKFIAEYLERTHIVSDYNNIEGTYKLEDLTGVYIMEDLARINKNNQENLTKINKAHEEMNNKKKELIVIIPSAPIDDEYVEKSQIDFDQNNKNNKNNKNNNNNLYPELPPEYSEY</sequence>
<gene>
    <name evidence="3" type="ORF">Terrestrivirus6_31</name>
</gene>
<dbReference type="Pfam" id="PF25560">
    <property type="entry name" value="DUF7932"/>
    <property type="match status" value="1"/>
</dbReference>
<organism evidence="3">
    <name type="scientific">Terrestrivirus sp</name>
    <dbReference type="NCBI Taxonomy" id="2487775"/>
    <lineage>
        <taxon>Viruses</taxon>
        <taxon>Varidnaviria</taxon>
        <taxon>Bamfordvirae</taxon>
        <taxon>Nucleocytoviricota</taxon>
        <taxon>Megaviricetes</taxon>
        <taxon>Imitervirales</taxon>
        <taxon>Mimiviridae</taxon>
        <taxon>Klosneuvirinae</taxon>
    </lineage>
</organism>
<feature type="region of interest" description="Disordered" evidence="1">
    <location>
        <begin position="224"/>
        <end position="251"/>
    </location>
</feature>
<feature type="domain" description="DUF7932" evidence="2">
    <location>
        <begin position="296"/>
        <end position="424"/>
    </location>
</feature>
<dbReference type="InterPro" id="IPR057692">
    <property type="entry name" value="DUF7932"/>
</dbReference>
<name>A0A3G4ZNF8_9VIRU</name>
<evidence type="ECO:0000259" key="2">
    <source>
        <dbReference type="Pfam" id="PF25560"/>
    </source>
</evidence>